<evidence type="ECO:0000313" key="1">
    <source>
        <dbReference type="EMBL" id="GBG35619.1"/>
    </source>
</evidence>
<proteinExistence type="predicted"/>
<sequence>MDEQELKRRGRRDVEVLASRLLSSEILYGRNIASAKEIRNWYNDFKLNTSRRAAAILLSTLLEYYRRGRPQETVYDCAFDLILYGKFEIEWKNLFPESKVTCEKIKKDPWNLLTISDMLCREKKHKEEEEDYVAYYRAILFEEGRLASHQPLCHRRRKCRRPRIVSFQRLNNETSRLHKLAIKMVNVIETKGQI</sequence>
<accession>A0A401IPS9</accession>
<organism evidence="1">
    <name type="scientific">Sesarmops intermedium nimavirus</name>
    <dbReference type="NCBI Taxonomy" id="2133796"/>
    <lineage>
        <taxon>Viruses</taxon>
        <taxon>Viruses incertae sedis</taxon>
        <taxon>Naldaviricetes</taxon>
        <taxon>Nimaviridae</taxon>
    </lineage>
</organism>
<name>A0A401IPS9_9VIRU</name>
<comment type="caution">
    <text evidence="1">The sequence shown here is derived from an EMBL/GenBank/DDBJ whole genome shotgun (WGS) entry which is preliminary data.</text>
</comment>
<dbReference type="EMBL" id="BFCG01000009">
    <property type="protein sequence ID" value="GBG35619.1"/>
    <property type="molecule type" value="Genomic_DNA"/>
</dbReference>
<protein>
    <submittedName>
        <fullName evidence="1">Wsv419-like protein</fullName>
    </submittedName>
</protein>
<reference evidence="1" key="1">
    <citation type="journal article" date="2018" name="J. Virol.">
        <title>Crustacean Genome Exploration Reveals the Evolutionary Origin of White Spot Syndrome Virus.</title>
        <authorList>
            <person name="Kawato S."/>
            <person name="Shitara A."/>
            <person name="Wang Y."/>
            <person name="Nozaki R."/>
            <person name="Kondo H."/>
            <person name="Hirono I."/>
        </authorList>
    </citation>
    <scope>NUCLEOTIDE SEQUENCE</scope>
    <source>
        <strain evidence="1">Kochi-1</strain>
    </source>
</reference>